<feature type="chain" id="PRO_5040225706" description="lytic cellulose monooxygenase (C4-dehydrogenating)" evidence="13">
    <location>
        <begin position="20"/>
        <end position="361"/>
    </location>
</feature>
<evidence type="ECO:0000256" key="7">
    <source>
        <dbReference type="ARBA" id="ARBA00023277"/>
    </source>
</evidence>
<keyword evidence="16" id="KW-1185">Reference proteome</keyword>
<keyword evidence="8" id="KW-0624">Polysaccharide degradation</keyword>
<protein>
    <recommendedName>
        <fullName evidence="11">lytic cellulose monooxygenase (C4-dehydrogenating)</fullName>
        <ecNumber evidence="11">1.14.99.56</ecNumber>
    </recommendedName>
</protein>
<dbReference type="Pfam" id="PF03443">
    <property type="entry name" value="AA9"/>
    <property type="match status" value="1"/>
</dbReference>
<keyword evidence="3" id="KW-0964">Secreted</keyword>
<evidence type="ECO:0000313" key="15">
    <source>
        <dbReference type="EMBL" id="KAF4336042.1"/>
    </source>
</evidence>
<dbReference type="CDD" id="cd21175">
    <property type="entry name" value="LPMO_AA9"/>
    <property type="match status" value="1"/>
</dbReference>
<dbReference type="PANTHER" id="PTHR33353">
    <property type="entry name" value="PUTATIVE (AFU_ORTHOLOGUE AFUA_1G12560)-RELATED"/>
    <property type="match status" value="1"/>
</dbReference>
<feature type="compositionally biased region" description="Gly residues" evidence="12">
    <location>
        <begin position="266"/>
        <end position="279"/>
    </location>
</feature>
<keyword evidence="6" id="KW-1015">Disulfide bond</keyword>
<dbReference type="AlphaFoldDB" id="A0A9P5DSR2"/>
<keyword evidence="4 13" id="KW-0732">Signal</keyword>
<dbReference type="GO" id="GO:0030245">
    <property type="term" value="P:cellulose catabolic process"/>
    <property type="evidence" value="ECO:0007669"/>
    <property type="project" value="UniProtKB-KW"/>
</dbReference>
<proteinExistence type="inferred from homology"/>
<dbReference type="PANTHER" id="PTHR33353:SF2">
    <property type="entry name" value="ENDO-BETA-1,4-GLUCANASE D"/>
    <property type="match status" value="1"/>
</dbReference>
<comment type="cofactor">
    <cofactor evidence="1">
        <name>Cu(2+)</name>
        <dbReference type="ChEBI" id="CHEBI:29036"/>
    </cofactor>
</comment>
<evidence type="ECO:0000259" key="14">
    <source>
        <dbReference type="Pfam" id="PF03443"/>
    </source>
</evidence>
<dbReference type="GO" id="GO:0005576">
    <property type="term" value="C:extracellular region"/>
    <property type="evidence" value="ECO:0007669"/>
    <property type="project" value="UniProtKB-SubCell"/>
</dbReference>
<evidence type="ECO:0000256" key="12">
    <source>
        <dbReference type="SAM" id="MobiDB-lite"/>
    </source>
</evidence>
<keyword evidence="5" id="KW-0136">Cellulose degradation</keyword>
<comment type="similarity">
    <text evidence="9">Belongs to the polysaccharide monooxygenase AA9 family.</text>
</comment>
<name>A0A9P5DSR2_9HYPO</name>
<evidence type="ECO:0000256" key="11">
    <source>
        <dbReference type="ARBA" id="ARBA00047174"/>
    </source>
</evidence>
<evidence type="ECO:0000256" key="6">
    <source>
        <dbReference type="ARBA" id="ARBA00023157"/>
    </source>
</evidence>
<gene>
    <name evidence="15" type="ORF">FBEOM_10097</name>
</gene>
<evidence type="ECO:0000256" key="4">
    <source>
        <dbReference type="ARBA" id="ARBA00022729"/>
    </source>
</evidence>
<reference evidence="15" key="2">
    <citation type="submission" date="2020-02" db="EMBL/GenBank/DDBJ databases">
        <title>Identification and distribution of gene clusters putatively required for synthesis of sphingolipid metabolism inhibitors in phylogenetically diverse species of the filamentous fungus Fusarium.</title>
        <authorList>
            <person name="Kim H.-S."/>
            <person name="Busman M."/>
            <person name="Brown D.W."/>
            <person name="Divon H."/>
            <person name="Uhlig S."/>
            <person name="Proctor R.H."/>
        </authorList>
    </citation>
    <scope>NUCLEOTIDE SEQUENCE</scope>
    <source>
        <strain evidence="15">NRRL 25174</strain>
    </source>
</reference>
<feature type="domain" description="Auxiliary Activity family 9 catalytic" evidence="14">
    <location>
        <begin position="20"/>
        <end position="233"/>
    </location>
</feature>
<feature type="region of interest" description="Disordered" evidence="12">
    <location>
        <begin position="243"/>
        <end position="347"/>
    </location>
</feature>
<evidence type="ECO:0000313" key="16">
    <source>
        <dbReference type="Proteomes" id="UP000730481"/>
    </source>
</evidence>
<dbReference type="Gene3D" id="2.70.50.70">
    <property type="match status" value="1"/>
</dbReference>
<evidence type="ECO:0000256" key="10">
    <source>
        <dbReference type="ARBA" id="ARBA00045077"/>
    </source>
</evidence>
<comment type="catalytic activity">
    <reaction evidence="10">
        <text>[(1-&gt;4)-beta-D-glucosyl]n+m + reduced acceptor + O2 = 4-dehydro-beta-D-glucosyl-[(1-&gt;4)-beta-D-glucosyl]n-1 + [(1-&gt;4)-beta-D-glucosyl]m + acceptor + H2O.</text>
        <dbReference type="EC" id="1.14.99.56"/>
    </reaction>
</comment>
<evidence type="ECO:0000256" key="13">
    <source>
        <dbReference type="SAM" id="SignalP"/>
    </source>
</evidence>
<dbReference type="EC" id="1.14.99.56" evidence="11"/>
<dbReference type="EMBL" id="PVQB02000520">
    <property type="protein sequence ID" value="KAF4336042.1"/>
    <property type="molecule type" value="Genomic_DNA"/>
</dbReference>
<dbReference type="OrthoDB" id="3496539at2759"/>
<evidence type="ECO:0000256" key="8">
    <source>
        <dbReference type="ARBA" id="ARBA00023326"/>
    </source>
</evidence>
<organism evidence="15 16">
    <name type="scientific">Fusarium beomiforme</name>
    <dbReference type="NCBI Taxonomy" id="44412"/>
    <lineage>
        <taxon>Eukaryota</taxon>
        <taxon>Fungi</taxon>
        <taxon>Dikarya</taxon>
        <taxon>Ascomycota</taxon>
        <taxon>Pezizomycotina</taxon>
        <taxon>Sordariomycetes</taxon>
        <taxon>Hypocreomycetidae</taxon>
        <taxon>Hypocreales</taxon>
        <taxon>Nectriaceae</taxon>
        <taxon>Fusarium</taxon>
        <taxon>Fusarium burgessii species complex</taxon>
    </lineage>
</organism>
<dbReference type="InterPro" id="IPR049892">
    <property type="entry name" value="AA9"/>
</dbReference>
<evidence type="ECO:0000256" key="3">
    <source>
        <dbReference type="ARBA" id="ARBA00022525"/>
    </source>
</evidence>
<evidence type="ECO:0000256" key="5">
    <source>
        <dbReference type="ARBA" id="ARBA00023001"/>
    </source>
</evidence>
<feature type="compositionally biased region" description="Low complexity" evidence="12">
    <location>
        <begin position="280"/>
        <end position="330"/>
    </location>
</feature>
<dbReference type="InterPro" id="IPR005103">
    <property type="entry name" value="AA9_LPMO"/>
</dbReference>
<evidence type="ECO:0000256" key="1">
    <source>
        <dbReference type="ARBA" id="ARBA00001973"/>
    </source>
</evidence>
<reference evidence="15" key="1">
    <citation type="journal article" date="2017" name="Mycologia">
        <title>Fusarium algeriense, sp. nov., a novel toxigenic crown rot pathogen of durum wheat from Algeria is nested in the Fusarium burgessii species complex.</title>
        <authorList>
            <person name="Laraba I."/>
            <person name="Keddad A."/>
            <person name="Boureghda H."/>
            <person name="Abdallah N."/>
            <person name="Vaughan M.M."/>
            <person name="Proctor R.H."/>
            <person name="Busman M."/>
            <person name="O'Donnell K."/>
        </authorList>
    </citation>
    <scope>NUCLEOTIDE SEQUENCE</scope>
    <source>
        <strain evidence="15">NRRL 25174</strain>
    </source>
</reference>
<accession>A0A9P5DSR2</accession>
<keyword evidence="7" id="KW-0119">Carbohydrate metabolism</keyword>
<evidence type="ECO:0000256" key="2">
    <source>
        <dbReference type="ARBA" id="ARBA00004613"/>
    </source>
</evidence>
<comment type="caution">
    <text evidence="15">The sequence shown here is derived from an EMBL/GenBank/DDBJ whole genome shotgun (WGS) entry which is preliminary data.</text>
</comment>
<sequence>MKTTAYVSALLGLASAVSAHYTFDKLTLAGVQEGGDNTYIRKHQNGYMPTKFKGIPDGSISPNDKDFTCNKGSTPAPEVFKVKAGDEIGLKQAFGGTGMQHPGPIQVYAAPIKDATKDSSQDLKWYKIHQALICKSGNAESLRSTAWCSWDEDSVHFKIPSTLPDGQYLLRGEHIALHGAHDGQAEFYYACAQVEVTGNSATSIPGTSVSIPGVYKQDDPAVNFSLWGSSTSYDVMPGPDVIPGGTIRGSADGAGGDVTKTVEGGADSGSGSGSDGGSGASPTEGSAAPTSAPSSAPEASASAVVPVVPDVPDTPETTPQPTPVAAETTPLPSSGGGSGNGCSANGYKARRHARHFAAHRL</sequence>
<evidence type="ECO:0000256" key="9">
    <source>
        <dbReference type="ARBA" id="ARBA00044502"/>
    </source>
</evidence>
<dbReference type="Proteomes" id="UP000730481">
    <property type="component" value="Unassembled WGS sequence"/>
</dbReference>
<feature type="signal peptide" evidence="13">
    <location>
        <begin position="1"/>
        <end position="19"/>
    </location>
</feature>
<comment type="subcellular location">
    <subcellularLocation>
        <location evidence="2">Secreted</location>
    </subcellularLocation>
</comment>